<dbReference type="Pfam" id="PF21107">
    <property type="entry name" value="STPRs"/>
    <property type="match status" value="1"/>
</dbReference>
<evidence type="ECO:0000259" key="2">
    <source>
        <dbReference type="Pfam" id="PF21107"/>
    </source>
</evidence>
<reference evidence="3" key="1">
    <citation type="submission" date="2021-12" db="EMBL/GenBank/DDBJ databases">
        <authorList>
            <person name="King R."/>
        </authorList>
    </citation>
    <scope>NUCLEOTIDE SEQUENCE</scope>
</reference>
<proteinExistence type="predicted"/>
<feature type="domain" description="STPR" evidence="2">
    <location>
        <begin position="97"/>
        <end position="170"/>
    </location>
</feature>
<keyword evidence="4" id="KW-1185">Reference proteome</keyword>
<evidence type="ECO:0000313" key="4">
    <source>
        <dbReference type="Proteomes" id="UP001153292"/>
    </source>
</evidence>
<feature type="region of interest" description="Disordered" evidence="1">
    <location>
        <begin position="185"/>
        <end position="205"/>
    </location>
</feature>
<dbReference type="Proteomes" id="UP001153292">
    <property type="component" value="Chromosome 6"/>
</dbReference>
<accession>A0ABN8BBL6</accession>
<gene>
    <name evidence="3" type="ORF">CHILSU_LOCUS10069</name>
</gene>
<organism evidence="3 4">
    <name type="scientific">Chilo suppressalis</name>
    <name type="common">Asiatic rice borer moth</name>
    <dbReference type="NCBI Taxonomy" id="168631"/>
    <lineage>
        <taxon>Eukaryota</taxon>
        <taxon>Metazoa</taxon>
        <taxon>Ecdysozoa</taxon>
        <taxon>Arthropoda</taxon>
        <taxon>Hexapoda</taxon>
        <taxon>Insecta</taxon>
        <taxon>Pterygota</taxon>
        <taxon>Neoptera</taxon>
        <taxon>Endopterygota</taxon>
        <taxon>Lepidoptera</taxon>
        <taxon>Glossata</taxon>
        <taxon>Ditrysia</taxon>
        <taxon>Pyraloidea</taxon>
        <taxon>Crambidae</taxon>
        <taxon>Crambinae</taxon>
        <taxon>Chilo</taxon>
    </lineage>
</organism>
<dbReference type="InterPro" id="IPR048998">
    <property type="entry name" value="STPR"/>
</dbReference>
<sequence length="205" mass="23483">MGDQNSSDCSWKKLVIAKANNEWISTIKGEPVQNTLKTSVVVEGGPTDYKREDAEVYFDYQSGETETLLQEVDPLLVVTEPKRRSKSSSFKNEKPEERKARLAKMSAYAAQRLANETPEQRAARLKRMSDYAARRLSQETHEQRAKRLARMSAYAAKRLAQETPEQRQARLARMSIYAAKRKNVVQKKRQVHGSEEISNETYNQS</sequence>
<evidence type="ECO:0000313" key="3">
    <source>
        <dbReference type="EMBL" id="CAH0406686.1"/>
    </source>
</evidence>
<evidence type="ECO:0000256" key="1">
    <source>
        <dbReference type="SAM" id="MobiDB-lite"/>
    </source>
</evidence>
<protein>
    <recommendedName>
        <fullName evidence="2">STPR domain-containing protein</fullName>
    </recommendedName>
</protein>
<name>A0ABN8BBL6_CHISP</name>
<dbReference type="EMBL" id="OU963899">
    <property type="protein sequence ID" value="CAH0406686.1"/>
    <property type="molecule type" value="Genomic_DNA"/>
</dbReference>